<feature type="signal peptide" evidence="1">
    <location>
        <begin position="1"/>
        <end position="24"/>
    </location>
</feature>
<feature type="chain" id="PRO_5046785519" evidence="1">
    <location>
        <begin position="25"/>
        <end position="71"/>
    </location>
</feature>
<keyword evidence="1" id="KW-0732">Signal</keyword>
<evidence type="ECO:0000313" key="2">
    <source>
        <dbReference type="EMBL" id="MDR7378018.1"/>
    </source>
</evidence>
<reference evidence="2 3" key="1">
    <citation type="submission" date="2023-07" db="EMBL/GenBank/DDBJ databases">
        <title>Sorghum-associated microbial communities from plants grown in Nebraska, USA.</title>
        <authorList>
            <person name="Schachtman D."/>
        </authorList>
    </citation>
    <scope>NUCLEOTIDE SEQUENCE [LARGE SCALE GENOMIC DNA]</scope>
    <source>
        <strain evidence="2 3">BE313</strain>
    </source>
</reference>
<dbReference type="RefSeq" id="WP_125473938.1">
    <property type="nucleotide sequence ID" value="NZ_JAVDXT010000002.1"/>
</dbReference>
<sequence length="71" mass="7544">MHLPTLYCACLALALACAAPYSMAKTKKTQGGSQVRLLKDSSEGTAERNRRLLRECKGRPNAGACAGFTGK</sequence>
<name>A0ABU2C9M1_9BURK</name>
<organism evidence="2 3">
    <name type="scientific">Rhodoferax ferrireducens</name>
    <dbReference type="NCBI Taxonomy" id="192843"/>
    <lineage>
        <taxon>Bacteria</taxon>
        <taxon>Pseudomonadati</taxon>
        <taxon>Pseudomonadota</taxon>
        <taxon>Betaproteobacteria</taxon>
        <taxon>Burkholderiales</taxon>
        <taxon>Comamonadaceae</taxon>
        <taxon>Rhodoferax</taxon>
    </lineage>
</organism>
<evidence type="ECO:0000256" key="1">
    <source>
        <dbReference type="SAM" id="SignalP"/>
    </source>
</evidence>
<gene>
    <name evidence="2" type="ORF">J2X19_002697</name>
</gene>
<comment type="caution">
    <text evidence="2">The sequence shown here is derived from an EMBL/GenBank/DDBJ whole genome shotgun (WGS) entry which is preliminary data.</text>
</comment>
<accession>A0ABU2C9M1</accession>
<evidence type="ECO:0000313" key="3">
    <source>
        <dbReference type="Proteomes" id="UP001180487"/>
    </source>
</evidence>
<proteinExistence type="predicted"/>
<dbReference type="EMBL" id="JAVDXT010000002">
    <property type="protein sequence ID" value="MDR7378018.1"/>
    <property type="molecule type" value="Genomic_DNA"/>
</dbReference>
<keyword evidence="3" id="KW-1185">Reference proteome</keyword>
<protein>
    <submittedName>
        <fullName evidence="2">Uncharacterized protein</fullName>
    </submittedName>
</protein>
<dbReference type="Proteomes" id="UP001180487">
    <property type="component" value="Unassembled WGS sequence"/>
</dbReference>